<comment type="caution">
    <text evidence="2">The sequence shown here is derived from an EMBL/GenBank/DDBJ whole genome shotgun (WGS) entry which is preliminary data.</text>
</comment>
<dbReference type="PANTHER" id="PTHR36833:SF1">
    <property type="entry name" value="INTEGRAL MEMBRANE TRANSPORT PROTEIN"/>
    <property type="match status" value="1"/>
</dbReference>
<accession>A0ABU0D3J8</accession>
<dbReference type="InterPro" id="IPR010390">
    <property type="entry name" value="ABC-2_transporter-like"/>
</dbReference>
<sequence>MSLYFKYLHILFKSQMQYRTSFWLLSFGQFFIPFSVFAGLYFLFERFGQIKGWTFFEVALCFAVIHMAFAISECFARGFDSFSSLVRNGNFDRLLVRPRGTIIQVMGSQFEFTRFGRLIQSVIVLAWALSNLSIEWSFVKVCVLILMIVSGVFIFTGIFMLAATLCFWTIQGLEVVNIFTDGGREMAQYPLNIYHKWVTKFFTFVIPFGCVNYLPLLYVLGRSEGQSIINMLAPVVGIVFILPCLLVWQFGVKHYRSTGS</sequence>
<feature type="transmembrane region" description="Helical" evidence="1">
    <location>
        <begin position="20"/>
        <end position="43"/>
    </location>
</feature>
<keyword evidence="3" id="KW-1185">Reference proteome</keyword>
<feature type="transmembrane region" description="Helical" evidence="1">
    <location>
        <begin position="201"/>
        <end position="220"/>
    </location>
</feature>
<organism evidence="2 3">
    <name type="scientific">Lederbergia wuyishanensis</name>
    <dbReference type="NCBI Taxonomy" id="1347903"/>
    <lineage>
        <taxon>Bacteria</taxon>
        <taxon>Bacillati</taxon>
        <taxon>Bacillota</taxon>
        <taxon>Bacilli</taxon>
        <taxon>Bacillales</taxon>
        <taxon>Bacillaceae</taxon>
        <taxon>Lederbergia</taxon>
    </lineage>
</organism>
<dbReference type="EMBL" id="JAUSUO010000003">
    <property type="protein sequence ID" value="MDQ0342982.1"/>
    <property type="molecule type" value="Genomic_DNA"/>
</dbReference>
<dbReference type="Proteomes" id="UP001232343">
    <property type="component" value="Unassembled WGS sequence"/>
</dbReference>
<dbReference type="PANTHER" id="PTHR36833">
    <property type="entry name" value="SLR0610 PROTEIN-RELATED"/>
    <property type="match status" value="1"/>
</dbReference>
<evidence type="ECO:0000313" key="3">
    <source>
        <dbReference type="Proteomes" id="UP001232343"/>
    </source>
</evidence>
<evidence type="ECO:0000256" key="1">
    <source>
        <dbReference type="SAM" id="Phobius"/>
    </source>
</evidence>
<dbReference type="Pfam" id="PF06182">
    <property type="entry name" value="ABC2_membrane_6"/>
    <property type="match status" value="1"/>
</dbReference>
<feature type="transmembrane region" description="Helical" evidence="1">
    <location>
        <begin position="232"/>
        <end position="251"/>
    </location>
</feature>
<dbReference type="RefSeq" id="WP_244681450.1">
    <property type="nucleotide sequence ID" value="NZ_JALIRM010000005.1"/>
</dbReference>
<feature type="transmembrane region" description="Helical" evidence="1">
    <location>
        <begin position="55"/>
        <end position="79"/>
    </location>
</feature>
<name>A0ABU0D3J8_9BACI</name>
<proteinExistence type="predicted"/>
<keyword evidence="1" id="KW-1133">Transmembrane helix</keyword>
<reference evidence="2 3" key="1">
    <citation type="submission" date="2023-07" db="EMBL/GenBank/DDBJ databases">
        <title>Genomic Encyclopedia of Type Strains, Phase IV (KMG-IV): sequencing the most valuable type-strain genomes for metagenomic binning, comparative biology and taxonomic classification.</title>
        <authorList>
            <person name="Goeker M."/>
        </authorList>
    </citation>
    <scope>NUCLEOTIDE SEQUENCE [LARGE SCALE GENOMIC DNA]</scope>
    <source>
        <strain evidence="2 3">DSM 27848</strain>
    </source>
</reference>
<protein>
    <submittedName>
        <fullName evidence="2">ABC-2 type transport system permease protein</fullName>
    </submittedName>
</protein>
<feature type="transmembrane region" description="Helical" evidence="1">
    <location>
        <begin position="141"/>
        <end position="170"/>
    </location>
</feature>
<gene>
    <name evidence="2" type="ORF">J2S14_001796</name>
</gene>
<evidence type="ECO:0000313" key="2">
    <source>
        <dbReference type="EMBL" id="MDQ0342982.1"/>
    </source>
</evidence>
<keyword evidence="1" id="KW-0472">Membrane</keyword>
<keyword evidence="1" id="KW-0812">Transmembrane</keyword>